<dbReference type="CDD" id="cd03257">
    <property type="entry name" value="ABC_NikE_OppD_transporters"/>
    <property type="match status" value="1"/>
</dbReference>
<evidence type="ECO:0000256" key="12">
    <source>
        <dbReference type="SAM" id="MobiDB-lite"/>
    </source>
</evidence>
<dbReference type="EMBL" id="JBEYXT010000033">
    <property type="protein sequence ID" value="MEU6801437.1"/>
    <property type="molecule type" value="Genomic_DNA"/>
</dbReference>
<keyword evidence="4 11" id="KW-0813">Transport</keyword>
<keyword evidence="5" id="KW-1003">Cell membrane</keyword>
<dbReference type="PANTHER" id="PTHR43297">
    <property type="entry name" value="OLIGOPEPTIDE TRANSPORT ATP-BINDING PROTEIN APPD"/>
    <property type="match status" value="1"/>
</dbReference>
<keyword evidence="7" id="KW-0547">Nucleotide-binding</keyword>
<dbReference type="InterPro" id="IPR017871">
    <property type="entry name" value="ABC_transporter-like_CS"/>
</dbReference>
<dbReference type="InterPro" id="IPR003593">
    <property type="entry name" value="AAA+_ATPase"/>
</dbReference>
<feature type="domain" description="ABC transmembrane type-1" evidence="14">
    <location>
        <begin position="90"/>
        <end position="280"/>
    </location>
</feature>
<dbReference type="InterPro" id="IPR050388">
    <property type="entry name" value="ABC_Ni/Peptide_Import"/>
</dbReference>
<name>A0ABV3AW84_9ACTN</name>
<feature type="transmembrane region" description="Helical" evidence="11">
    <location>
        <begin position="27"/>
        <end position="50"/>
    </location>
</feature>
<comment type="subcellular location">
    <subcellularLocation>
        <location evidence="11">Cell membrane</location>
        <topology evidence="11">Multi-pass membrane protein</topology>
    </subcellularLocation>
    <subcellularLocation>
        <location evidence="2">Cell membrane</location>
        <topology evidence="2">Peripheral membrane protein</topology>
    </subcellularLocation>
    <subcellularLocation>
        <location evidence="1">Membrane</location>
        <topology evidence="1">Multi-pass membrane protein</topology>
    </subcellularLocation>
</comment>
<evidence type="ECO:0000256" key="2">
    <source>
        <dbReference type="ARBA" id="ARBA00004202"/>
    </source>
</evidence>
<dbReference type="InterPro" id="IPR013563">
    <property type="entry name" value="Oligopep_ABC_C"/>
</dbReference>
<dbReference type="PROSITE" id="PS50928">
    <property type="entry name" value="ABC_TM1"/>
    <property type="match status" value="1"/>
</dbReference>
<keyword evidence="8" id="KW-0067">ATP-binding</keyword>
<dbReference type="Pfam" id="PF00005">
    <property type="entry name" value="ABC_tran"/>
    <property type="match status" value="1"/>
</dbReference>
<keyword evidence="9 11" id="KW-1133">Transmembrane helix</keyword>
<dbReference type="Proteomes" id="UP001551189">
    <property type="component" value="Unassembled WGS sequence"/>
</dbReference>
<reference evidence="15 16" key="1">
    <citation type="submission" date="2024-06" db="EMBL/GenBank/DDBJ databases">
        <title>The Natural Products Discovery Center: Release of the First 8490 Sequenced Strains for Exploring Actinobacteria Biosynthetic Diversity.</title>
        <authorList>
            <person name="Kalkreuter E."/>
            <person name="Kautsar S.A."/>
            <person name="Yang D."/>
            <person name="Bader C.D."/>
            <person name="Teijaro C.N."/>
            <person name="Fluegel L."/>
            <person name="Davis C.M."/>
            <person name="Simpson J.R."/>
            <person name="Lauterbach L."/>
            <person name="Steele A.D."/>
            <person name="Gui C."/>
            <person name="Meng S."/>
            <person name="Li G."/>
            <person name="Viehrig K."/>
            <person name="Ye F."/>
            <person name="Su P."/>
            <person name="Kiefer A.F."/>
            <person name="Nichols A."/>
            <person name="Cepeda A.J."/>
            <person name="Yan W."/>
            <person name="Fan B."/>
            <person name="Jiang Y."/>
            <person name="Adhikari A."/>
            <person name="Zheng C.-J."/>
            <person name="Schuster L."/>
            <person name="Cowan T.M."/>
            <person name="Smanski M.J."/>
            <person name="Chevrette M.G."/>
            <person name="De Carvalho L.P.S."/>
            <person name="Shen B."/>
        </authorList>
    </citation>
    <scope>NUCLEOTIDE SEQUENCE [LARGE SCALE GENOMIC DNA]</scope>
    <source>
        <strain evidence="15 16">NPDC046851</strain>
    </source>
</reference>
<evidence type="ECO:0000259" key="13">
    <source>
        <dbReference type="PROSITE" id="PS50893"/>
    </source>
</evidence>
<evidence type="ECO:0000256" key="8">
    <source>
        <dbReference type="ARBA" id="ARBA00022840"/>
    </source>
</evidence>
<evidence type="ECO:0000259" key="14">
    <source>
        <dbReference type="PROSITE" id="PS50928"/>
    </source>
</evidence>
<keyword evidence="6 11" id="KW-0812">Transmembrane</keyword>
<feature type="transmembrane region" description="Helical" evidence="11">
    <location>
        <begin position="92"/>
        <end position="117"/>
    </location>
</feature>
<organism evidence="15 16">
    <name type="scientific">Streptomyces neyagawaensis</name>
    <dbReference type="NCBI Taxonomy" id="42238"/>
    <lineage>
        <taxon>Bacteria</taxon>
        <taxon>Bacillati</taxon>
        <taxon>Actinomycetota</taxon>
        <taxon>Actinomycetes</taxon>
        <taxon>Kitasatosporales</taxon>
        <taxon>Streptomycetaceae</taxon>
        <taxon>Streptomyces</taxon>
    </lineage>
</organism>
<dbReference type="Pfam" id="PF08352">
    <property type="entry name" value="oligo_HPY"/>
    <property type="match status" value="1"/>
</dbReference>
<feature type="region of interest" description="Disordered" evidence="12">
    <location>
        <begin position="293"/>
        <end position="322"/>
    </location>
</feature>
<dbReference type="Pfam" id="PF00528">
    <property type="entry name" value="BPD_transp_1"/>
    <property type="match status" value="1"/>
</dbReference>
<evidence type="ECO:0000256" key="10">
    <source>
        <dbReference type="ARBA" id="ARBA00023136"/>
    </source>
</evidence>
<dbReference type="SUPFAM" id="SSF52540">
    <property type="entry name" value="P-loop containing nucleoside triphosphate hydrolases"/>
    <property type="match status" value="1"/>
</dbReference>
<dbReference type="SUPFAM" id="SSF161098">
    <property type="entry name" value="MetI-like"/>
    <property type="match status" value="1"/>
</dbReference>
<dbReference type="PANTHER" id="PTHR43297:SF2">
    <property type="entry name" value="DIPEPTIDE TRANSPORT ATP-BINDING PROTEIN DPPD"/>
    <property type="match status" value="1"/>
</dbReference>
<dbReference type="InterPro" id="IPR035906">
    <property type="entry name" value="MetI-like_sf"/>
</dbReference>
<dbReference type="InterPro" id="IPR027417">
    <property type="entry name" value="P-loop_NTPase"/>
</dbReference>
<feature type="domain" description="ABC transporter" evidence="13">
    <location>
        <begin position="370"/>
        <end position="611"/>
    </location>
</feature>
<evidence type="ECO:0000256" key="9">
    <source>
        <dbReference type="ARBA" id="ARBA00022989"/>
    </source>
</evidence>
<evidence type="ECO:0000256" key="5">
    <source>
        <dbReference type="ARBA" id="ARBA00022475"/>
    </source>
</evidence>
<protein>
    <submittedName>
        <fullName evidence="15">Dipeptide/oligopeptide/nickel ABC transporter permease/ATP-binding protein</fullName>
    </submittedName>
</protein>
<dbReference type="InterPro" id="IPR003439">
    <property type="entry name" value="ABC_transporter-like_ATP-bd"/>
</dbReference>
<evidence type="ECO:0000313" key="15">
    <source>
        <dbReference type="EMBL" id="MEU6801437.1"/>
    </source>
</evidence>
<evidence type="ECO:0000256" key="1">
    <source>
        <dbReference type="ARBA" id="ARBA00004141"/>
    </source>
</evidence>
<feature type="transmembrane region" description="Helical" evidence="11">
    <location>
        <begin position="138"/>
        <end position="164"/>
    </location>
</feature>
<evidence type="ECO:0000256" key="3">
    <source>
        <dbReference type="ARBA" id="ARBA00005417"/>
    </source>
</evidence>
<dbReference type="Gene3D" id="3.40.50.300">
    <property type="entry name" value="P-loop containing nucleotide triphosphate hydrolases"/>
    <property type="match status" value="1"/>
</dbReference>
<keyword evidence="16" id="KW-1185">Reference proteome</keyword>
<comment type="similarity">
    <text evidence="11">Belongs to the binding-protein-dependent transport system permease family.</text>
</comment>
<gene>
    <name evidence="15" type="ORF">ABZ931_10540</name>
</gene>
<dbReference type="PROSITE" id="PS50893">
    <property type="entry name" value="ABC_TRANSPORTER_2"/>
    <property type="match status" value="1"/>
</dbReference>
<evidence type="ECO:0000256" key="4">
    <source>
        <dbReference type="ARBA" id="ARBA00022448"/>
    </source>
</evidence>
<evidence type="ECO:0000256" key="6">
    <source>
        <dbReference type="ARBA" id="ARBA00022692"/>
    </source>
</evidence>
<accession>A0ABV3AW84</accession>
<comment type="caution">
    <text evidence="15">The sequence shown here is derived from an EMBL/GenBank/DDBJ whole genome shotgun (WGS) entry which is preliminary data.</text>
</comment>
<evidence type="ECO:0000313" key="16">
    <source>
        <dbReference type="Proteomes" id="UP001551189"/>
    </source>
</evidence>
<dbReference type="CDD" id="cd06261">
    <property type="entry name" value="TM_PBP2"/>
    <property type="match status" value="1"/>
</dbReference>
<proteinExistence type="inferred from homology"/>
<dbReference type="SMART" id="SM00382">
    <property type="entry name" value="AAA"/>
    <property type="match status" value="1"/>
</dbReference>
<sequence length="687" mass="72388">MVTTRKRLTDALSRPGLRLRAWRGLPVLSRIAVCFLAVVVLTALFAPVLAPHDPLDQQSLVGGTGAPSAEHWMGQDSLGRDILSRLMHGARWSLAIGLGATALALLVGAFVGAVAATSRKAVDETLMRCLDVVMAFPGIALAAVLVAVFGGGIEVLICAIAFLFTPPVARVVRANVLDQYGEDYVTAERVIGARTRHIVVRHVAVNCAAPVLVFCTVQVAEAIVFEASLSFIGAGVRPPDPSWGSVIADGKNMVLTGGWWATVFPGLLMLVTVLSLNVLSEGVSDAWAAPAGREVEHRAEDGTPTGGGIPAAETRPSAEGRPAAVGADLQEPAADHPEAVGDEAALPGLAEAARRLRARARPLPAGRPVLAVQDLAIGFEKRHRGVDIVDGISFEVRAGEVLGLVGESGCGKSLTALTVMGLEPKGARVRGRVVFGERQLVGVPMRVRRRLLGHDMAMVYQDALSSLNPAMTIRAQLRQVVRRGGGRTPAALLEMVGLDPGRTLRSYPHELSGGQRQRVLIAMALSRDPRLIVADEPTTALDVTVQAQVIELLLRLRADLGFALVLVSHDLALVADVTDRVAVMYGGRIVETGVTADLVESPAHPYTRGLLGSVLSLESAAERMTQIQGVVPSPADFPAGCRFADRCPHASELCRTTVPALLGSPAHTAACHHPAVDLAATEHEVTP</sequence>
<dbReference type="PROSITE" id="PS00211">
    <property type="entry name" value="ABC_TRANSPORTER_1"/>
    <property type="match status" value="1"/>
</dbReference>
<dbReference type="NCBIfam" id="TIGR01727">
    <property type="entry name" value="oligo_HPY"/>
    <property type="match status" value="1"/>
</dbReference>
<dbReference type="InterPro" id="IPR000515">
    <property type="entry name" value="MetI-like"/>
</dbReference>
<evidence type="ECO:0000256" key="11">
    <source>
        <dbReference type="RuleBase" id="RU363032"/>
    </source>
</evidence>
<comment type="similarity">
    <text evidence="3">Belongs to the ABC transporter superfamily.</text>
</comment>
<dbReference type="RefSeq" id="WP_359693452.1">
    <property type="nucleotide sequence ID" value="NZ_JBEYXT010000033.1"/>
</dbReference>
<keyword evidence="10 11" id="KW-0472">Membrane</keyword>
<dbReference type="Gene3D" id="1.10.3720.10">
    <property type="entry name" value="MetI-like"/>
    <property type="match status" value="1"/>
</dbReference>
<evidence type="ECO:0000256" key="7">
    <source>
        <dbReference type="ARBA" id="ARBA00022741"/>
    </source>
</evidence>